<dbReference type="SUPFAM" id="SSF48498">
    <property type="entry name" value="Tetracyclin repressor-like, C-terminal domain"/>
    <property type="match status" value="1"/>
</dbReference>
<evidence type="ECO:0000256" key="1">
    <source>
        <dbReference type="ARBA" id="ARBA00023125"/>
    </source>
</evidence>
<keyword evidence="5" id="KW-1185">Reference proteome</keyword>
<sequence length="206" mass="22550">MTSPDPFCRLNLRRQAIVSAARKLFVRQGYEQTTLRDVVDEAGGSLATVYKLFGNKDGLLEAVVLENVATSEALFQAAGKDGALPGPTLHRLSEELSALFLNPEVVALVRIVMAQSISDPNFARRFFERTATSTRIALERLFQNWQECGIAMDGPPSFLAEMFMNPFVADLHTKAISHGSGIGNTPERLRDRTDFFLKASGIGSSA</sequence>
<dbReference type="InterPro" id="IPR009057">
    <property type="entry name" value="Homeodomain-like_sf"/>
</dbReference>
<organism evidence="4 5">
    <name type="scientific">Qipengyuania benthica</name>
    <dbReference type="NCBI Taxonomy" id="3067651"/>
    <lineage>
        <taxon>Bacteria</taxon>
        <taxon>Pseudomonadati</taxon>
        <taxon>Pseudomonadota</taxon>
        <taxon>Alphaproteobacteria</taxon>
        <taxon>Sphingomonadales</taxon>
        <taxon>Erythrobacteraceae</taxon>
        <taxon>Qipengyuania</taxon>
    </lineage>
</organism>
<name>A0ABT9HBN6_9SPHN</name>
<keyword evidence="1 2" id="KW-0238">DNA-binding</keyword>
<dbReference type="InterPro" id="IPR050109">
    <property type="entry name" value="HTH-type_TetR-like_transc_reg"/>
</dbReference>
<dbReference type="PROSITE" id="PS50977">
    <property type="entry name" value="HTH_TETR_2"/>
    <property type="match status" value="1"/>
</dbReference>
<dbReference type="InterPro" id="IPR039536">
    <property type="entry name" value="TetR_C_Proteobacteria"/>
</dbReference>
<dbReference type="InterPro" id="IPR036271">
    <property type="entry name" value="Tet_transcr_reg_TetR-rel_C_sf"/>
</dbReference>
<dbReference type="PANTHER" id="PTHR30055">
    <property type="entry name" value="HTH-TYPE TRANSCRIPTIONAL REGULATOR RUTR"/>
    <property type="match status" value="1"/>
</dbReference>
<proteinExistence type="predicted"/>
<dbReference type="PANTHER" id="PTHR30055:SF146">
    <property type="entry name" value="HTH-TYPE TRANSCRIPTIONAL DUAL REGULATOR CECR"/>
    <property type="match status" value="1"/>
</dbReference>
<evidence type="ECO:0000256" key="2">
    <source>
        <dbReference type="PROSITE-ProRule" id="PRU00335"/>
    </source>
</evidence>
<dbReference type="Gene3D" id="1.10.357.10">
    <property type="entry name" value="Tetracycline Repressor, domain 2"/>
    <property type="match status" value="1"/>
</dbReference>
<protein>
    <submittedName>
        <fullName evidence="4">TetR/AcrR family transcriptional regulator</fullName>
    </submittedName>
</protein>
<gene>
    <name evidence="4" type="ORF">Q9K01_13990</name>
</gene>
<evidence type="ECO:0000259" key="3">
    <source>
        <dbReference type="PROSITE" id="PS50977"/>
    </source>
</evidence>
<reference evidence="4 5" key="1">
    <citation type="submission" date="2023-08" db="EMBL/GenBank/DDBJ databases">
        <title>genomic of DY56.</title>
        <authorList>
            <person name="Wang Y."/>
        </authorList>
    </citation>
    <scope>NUCLEOTIDE SEQUENCE [LARGE SCALE GENOMIC DNA]</scope>
    <source>
        <strain evidence="4 5">DY56-A-20</strain>
    </source>
</reference>
<accession>A0ABT9HBN6</accession>
<evidence type="ECO:0000313" key="5">
    <source>
        <dbReference type="Proteomes" id="UP001235664"/>
    </source>
</evidence>
<dbReference type="Pfam" id="PF00440">
    <property type="entry name" value="TetR_N"/>
    <property type="match status" value="1"/>
</dbReference>
<dbReference type="EMBL" id="JAVAIL010000005">
    <property type="protein sequence ID" value="MDP4540738.1"/>
    <property type="molecule type" value="Genomic_DNA"/>
</dbReference>
<dbReference type="PRINTS" id="PR00455">
    <property type="entry name" value="HTHTETR"/>
</dbReference>
<dbReference type="SUPFAM" id="SSF46689">
    <property type="entry name" value="Homeodomain-like"/>
    <property type="match status" value="1"/>
</dbReference>
<comment type="caution">
    <text evidence="4">The sequence shown here is derived from an EMBL/GenBank/DDBJ whole genome shotgun (WGS) entry which is preliminary data.</text>
</comment>
<feature type="DNA-binding region" description="H-T-H motif" evidence="2">
    <location>
        <begin position="34"/>
        <end position="53"/>
    </location>
</feature>
<dbReference type="Pfam" id="PF14246">
    <property type="entry name" value="TetR_C_7"/>
    <property type="match status" value="1"/>
</dbReference>
<feature type="domain" description="HTH tetR-type" evidence="3">
    <location>
        <begin position="11"/>
        <end position="71"/>
    </location>
</feature>
<dbReference type="Proteomes" id="UP001235664">
    <property type="component" value="Unassembled WGS sequence"/>
</dbReference>
<dbReference type="InterPro" id="IPR001647">
    <property type="entry name" value="HTH_TetR"/>
</dbReference>
<dbReference type="RefSeq" id="WP_305930739.1">
    <property type="nucleotide sequence ID" value="NZ_JAVAIL010000005.1"/>
</dbReference>
<evidence type="ECO:0000313" key="4">
    <source>
        <dbReference type="EMBL" id="MDP4540738.1"/>
    </source>
</evidence>